<keyword evidence="2 5" id="KW-0812">Transmembrane</keyword>
<reference evidence="8" key="1">
    <citation type="journal article" date="2019" name="Int. J. Syst. Evol. Microbiol.">
        <title>The Global Catalogue of Microorganisms (GCM) 10K type strain sequencing project: providing services to taxonomists for standard genome sequencing and annotation.</title>
        <authorList>
            <consortium name="The Broad Institute Genomics Platform"/>
            <consortium name="The Broad Institute Genome Sequencing Center for Infectious Disease"/>
            <person name="Wu L."/>
            <person name="Ma J."/>
        </authorList>
    </citation>
    <scope>NUCLEOTIDE SEQUENCE [LARGE SCALE GENOMIC DNA]</scope>
    <source>
        <strain evidence="8">IBRC-M 10813</strain>
    </source>
</reference>
<comment type="subcellular location">
    <subcellularLocation>
        <location evidence="1">Membrane</location>
        <topology evidence="1">Multi-pass membrane protein</topology>
    </subcellularLocation>
</comment>
<evidence type="ECO:0000256" key="5">
    <source>
        <dbReference type="SAM" id="Phobius"/>
    </source>
</evidence>
<keyword evidence="4 5" id="KW-0472">Membrane</keyword>
<dbReference type="EMBL" id="JBHSAP010000009">
    <property type="protein sequence ID" value="MFC4076555.1"/>
    <property type="molecule type" value="Genomic_DNA"/>
</dbReference>
<evidence type="ECO:0000259" key="6">
    <source>
        <dbReference type="Pfam" id="PF04893"/>
    </source>
</evidence>
<accession>A0ABV8JFH2</accession>
<evidence type="ECO:0000313" key="8">
    <source>
        <dbReference type="Proteomes" id="UP001595843"/>
    </source>
</evidence>
<evidence type="ECO:0000256" key="2">
    <source>
        <dbReference type="ARBA" id="ARBA00022692"/>
    </source>
</evidence>
<evidence type="ECO:0000313" key="7">
    <source>
        <dbReference type="EMBL" id="MFC4076555.1"/>
    </source>
</evidence>
<protein>
    <submittedName>
        <fullName evidence="7">YIP1 family protein</fullName>
    </submittedName>
</protein>
<dbReference type="Proteomes" id="UP001595843">
    <property type="component" value="Unassembled WGS sequence"/>
</dbReference>
<feature type="transmembrane region" description="Helical" evidence="5">
    <location>
        <begin position="145"/>
        <end position="170"/>
    </location>
</feature>
<keyword evidence="3 5" id="KW-1133">Transmembrane helix</keyword>
<name>A0ABV8JFH2_9BACL</name>
<feature type="transmembrane region" description="Helical" evidence="5">
    <location>
        <begin position="182"/>
        <end position="202"/>
    </location>
</feature>
<sequence length="203" mass="22681">MIETLKTNWMRIWKEPRRVISDLVDETTPALTAVLVALFGITLIIEHASTRNMLDTLSGGSLFFISLVIGPLLGALGWLLLSLLAFGTSRLFGGVATFRETLNAVTWATIPYISKWALLFPMLLIFRSELFTKSTPIMDDSMFLLLLHVLLSVLDIAMTVLFYIILSHIIGEINGFSAWKGFFSIALIPAAVFFLLILRVILF</sequence>
<dbReference type="InterPro" id="IPR006977">
    <property type="entry name" value="Yip1_dom"/>
</dbReference>
<keyword evidence="8" id="KW-1185">Reference proteome</keyword>
<dbReference type="RefSeq" id="WP_380703603.1">
    <property type="nucleotide sequence ID" value="NZ_JBHSAP010000009.1"/>
</dbReference>
<proteinExistence type="predicted"/>
<feature type="transmembrane region" description="Helical" evidence="5">
    <location>
        <begin position="61"/>
        <end position="84"/>
    </location>
</feature>
<feature type="transmembrane region" description="Helical" evidence="5">
    <location>
        <begin position="30"/>
        <end position="49"/>
    </location>
</feature>
<gene>
    <name evidence="7" type="ORF">ACFOUO_06985</name>
</gene>
<feature type="transmembrane region" description="Helical" evidence="5">
    <location>
        <begin position="104"/>
        <end position="125"/>
    </location>
</feature>
<feature type="domain" description="Yip1" evidence="6">
    <location>
        <begin position="12"/>
        <end position="197"/>
    </location>
</feature>
<comment type="caution">
    <text evidence="7">The sequence shown here is derived from an EMBL/GenBank/DDBJ whole genome shotgun (WGS) entry which is preliminary data.</text>
</comment>
<evidence type="ECO:0000256" key="4">
    <source>
        <dbReference type="ARBA" id="ARBA00023136"/>
    </source>
</evidence>
<evidence type="ECO:0000256" key="3">
    <source>
        <dbReference type="ARBA" id="ARBA00022989"/>
    </source>
</evidence>
<evidence type="ECO:0000256" key="1">
    <source>
        <dbReference type="ARBA" id="ARBA00004141"/>
    </source>
</evidence>
<organism evidence="7 8">
    <name type="scientific">Salinithrix halophila</name>
    <dbReference type="NCBI Taxonomy" id="1485204"/>
    <lineage>
        <taxon>Bacteria</taxon>
        <taxon>Bacillati</taxon>
        <taxon>Bacillota</taxon>
        <taxon>Bacilli</taxon>
        <taxon>Bacillales</taxon>
        <taxon>Thermoactinomycetaceae</taxon>
        <taxon>Salinithrix</taxon>
    </lineage>
</organism>
<dbReference type="Pfam" id="PF04893">
    <property type="entry name" value="Yip1"/>
    <property type="match status" value="1"/>
</dbReference>